<evidence type="ECO:0000313" key="3">
    <source>
        <dbReference type="EMBL" id="OAP11120.1"/>
    </source>
</evidence>
<dbReference type="ExpressionAtlas" id="A0A178VXS0">
    <property type="expression patterns" value="baseline"/>
</dbReference>
<evidence type="ECO:0000313" key="1">
    <source>
        <dbReference type="Araport" id="AT2G04622"/>
    </source>
</evidence>
<reference evidence="4" key="1">
    <citation type="journal article" date="2016" name="Proc. Natl. Acad. Sci. U.S.A.">
        <title>Chromosome-level assembly of Arabidopsis thaliana Ler reveals the extent of translocation and inversion polymorphisms.</title>
        <authorList>
            <person name="Zapata L."/>
            <person name="Ding J."/>
            <person name="Willing E.M."/>
            <person name="Hartwig B."/>
            <person name="Bezdan D."/>
            <person name="Jiao W.B."/>
            <person name="Patel V."/>
            <person name="Velikkakam James G."/>
            <person name="Koornneef M."/>
            <person name="Ossowski S."/>
            <person name="Schneeberger K."/>
        </authorList>
    </citation>
    <scope>NUCLEOTIDE SEQUENCE [LARGE SCALE GENOMIC DNA]</scope>
    <source>
        <strain evidence="4">cv. Landsberg erecta</strain>
    </source>
</reference>
<organism evidence="3 4">
    <name type="scientific">Arabidopsis thaliana</name>
    <name type="common">Mouse-ear cress</name>
    <dbReference type="NCBI Taxonomy" id="3702"/>
    <lineage>
        <taxon>Eukaryota</taxon>
        <taxon>Viridiplantae</taxon>
        <taxon>Streptophyta</taxon>
        <taxon>Embryophyta</taxon>
        <taxon>Tracheophyta</taxon>
        <taxon>Spermatophyta</taxon>
        <taxon>Magnoliopsida</taxon>
        <taxon>eudicotyledons</taxon>
        <taxon>Gunneridae</taxon>
        <taxon>Pentapetalae</taxon>
        <taxon>rosids</taxon>
        <taxon>malvids</taxon>
        <taxon>Brassicales</taxon>
        <taxon>Brassicaceae</taxon>
        <taxon>Camelineae</taxon>
        <taxon>Arabidopsis</taxon>
    </lineage>
</organism>
<dbReference type="AlphaFoldDB" id="A0A178VXS0"/>
<dbReference type="GeneID" id="6241364"/>
<evidence type="ECO:0000313" key="5">
    <source>
        <dbReference type="Proteomes" id="UP000434276"/>
    </source>
</evidence>
<reference evidence="3" key="2">
    <citation type="submission" date="2016-03" db="EMBL/GenBank/DDBJ databases">
        <title>Full-length assembly of Arabidopsis thaliana Ler reveals the complement of translocations and inversions.</title>
        <authorList>
            <person name="Zapata L."/>
            <person name="Schneeberger K."/>
            <person name="Ossowski S."/>
        </authorList>
    </citation>
    <scope>NUCLEOTIDE SEQUENCE [LARGE SCALE GENOMIC DNA]</scope>
    <source>
        <tissue evidence="3">Leaf</tissue>
    </source>
</reference>
<evidence type="ECO:0000313" key="2">
    <source>
        <dbReference type="EMBL" id="CAA0357543.1"/>
    </source>
</evidence>
<dbReference type="Proteomes" id="UP000434276">
    <property type="component" value="Unassembled WGS sequence"/>
</dbReference>
<dbReference type="Proteomes" id="UP000078284">
    <property type="component" value="Chromosome 2"/>
</dbReference>
<protein>
    <submittedName>
        <fullName evidence="3">Uncharacterized protein</fullName>
    </submittedName>
</protein>
<dbReference type="Araport" id="AT2G04622"/>
<dbReference type="KEGG" id="ath:AT2G04622"/>
<proteinExistence type="predicted"/>
<sequence>MERTSTKFAFVAFFVVTFVMCIVTTRNVEAKRVLSEEMPQIALHHEALQQNANRWGLGCKKGCHLICYAPDPTFPICRCIC</sequence>
<name>A0A178VXS0_ARATH</name>
<dbReference type="OrthoDB" id="1099220at2759"/>
<evidence type="ECO:0000313" key="4">
    <source>
        <dbReference type="Proteomes" id="UP000078284"/>
    </source>
</evidence>
<gene>
    <name evidence="1" type="ordered locus">At2g04622</name>
    <name evidence="3" type="ordered locus">AXX17_At2g03750</name>
    <name evidence="2" type="ORF">C24_LOCUS7375</name>
</gene>
<reference evidence="2 5" key="3">
    <citation type="submission" date="2019-12" db="EMBL/GenBank/DDBJ databases">
        <authorList>
            <person name="Jiao W.-B."/>
            <person name="Schneeberger K."/>
        </authorList>
    </citation>
    <scope>NUCLEOTIDE SEQUENCE [LARGE SCALE GENOMIC DNA]</scope>
    <source>
        <strain evidence="5">cv. C24</strain>
    </source>
</reference>
<dbReference type="OMA" id="PKCHVIC"/>
<dbReference type="EMBL" id="CACSHJ010000088">
    <property type="protein sequence ID" value="CAA0357543.1"/>
    <property type="molecule type" value="Genomic_DNA"/>
</dbReference>
<accession>A0A178VXS0</accession>
<dbReference type="RefSeq" id="NP_001118267.1">
    <property type="nucleotide sequence ID" value="NM_001124795.1"/>
</dbReference>
<dbReference type="EMBL" id="LUHQ01000002">
    <property type="protein sequence ID" value="OAP11120.1"/>
    <property type="molecule type" value="Genomic_DNA"/>
</dbReference>